<feature type="non-terminal residue" evidence="1">
    <location>
        <position position="1"/>
    </location>
</feature>
<reference evidence="1 2" key="1">
    <citation type="journal article" date="2024" name="BMC Genomics">
        <title>Genome assembly of redclaw crayfish (Cherax quadricarinatus) provides insights into its immune adaptation and hypoxia tolerance.</title>
        <authorList>
            <person name="Liu Z."/>
            <person name="Zheng J."/>
            <person name="Li H."/>
            <person name="Fang K."/>
            <person name="Wang S."/>
            <person name="He J."/>
            <person name="Zhou D."/>
            <person name="Weng S."/>
            <person name="Chi M."/>
            <person name="Gu Z."/>
            <person name="He J."/>
            <person name="Li F."/>
            <person name="Wang M."/>
        </authorList>
    </citation>
    <scope>NUCLEOTIDE SEQUENCE [LARGE SCALE GENOMIC DNA]</scope>
    <source>
        <strain evidence="1">ZL_2023a</strain>
    </source>
</reference>
<dbReference type="AlphaFoldDB" id="A0AAW0VWL2"/>
<evidence type="ECO:0000313" key="1">
    <source>
        <dbReference type="EMBL" id="KAK8721346.1"/>
    </source>
</evidence>
<feature type="non-terminal residue" evidence="1">
    <location>
        <position position="116"/>
    </location>
</feature>
<name>A0AAW0VWL2_CHEQU</name>
<organism evidence="1 2">
    <name type="scientific">Cherax quadricarinatus</name>
    <name type="common">Australian red claw crayfish</name>
    <dbReference type="NCBI Taxonomy" id="27406"/>
    <lineage>
        <taxon>Eukaryota</taxon>
        <taxon>Metazoa</taxon>
        <taxon>Ecdysozoa</taxon>
        <taxon>Arthropoda</taxon>
        <taxon>Crustacea</taxon>
        <taxon>Multicrustacea</taxon>
        <taxon>Malacostraca</taxon>
        <taxon>Eumalacostraca</taxon>
        <taxon>Eucarida</taxon>
        <taxon>Decapoda</taxon>
        <taxon>Pleocyemata</taxon>
        <taxon>Astacidea</taxon>
        <taxon>Parastacoidea</taxon>
        <taxon>Parastacidae</taxon>
        <taxon>Cherax</taxon>
    </lineage>
</organism>
<dbReference type="EMBL" id="JARKIK010000104">
    <property type="protein sequence ID" value="KAK8721346.1"/>
    <property type="molecule type" value="Genomic_DNA"/>
</dbReference>
<evidence type="ECO:0000313" key="2">
    <source>
        <dbReference type="Proteomes" id="UP001445076"/>
    </source>
</evidence>
<accession>A0AAW0VWL2</accession>
<dbReference type="Proteomes" id="UP001445076">
    <property type="component" value="Unassembled WGS sequence"/>
</dbReference>
<gene>
    <name evidence="1" type="ORF">OTU49_012813</name>
</gene>
<protein>
    <submittedName>
        <fullName evidence="1">Uncharacterized protein</fullName>
    </submittedName>
</protein>
<comment type="caution">
    <text evidence="1">The sequence shown here is derived from an EMBL/GenBank/DDBJ whole genome shotgun (WGS) entry which is preliminary data.</text>
</comment>
<keyword evidence="2" id="KW-1185">Reference proteome</keyword>
<sequence length="116" mass="13526">LHFLILRKWEVLFDSTYVYSQCLSFTSSVYYLQAVCIIYKQCVLFTSSVYYLQAVCIIYKQCVLFTSSVYYIQAVCITFKQQRVLSRHLSGSVSCVNLNKNMSKKKNSLNVFKSFC</sequence>
<proteinExistence type="predicted"/>